<dbReference type="PROSITE" id="PS50041">
    <property type="entry name" value="C_TYPE_LECTIN_2"/>
    <property type="match status" value="2"/>
</dbReference>
<dbReference type="AlphaFoldDB" id="A0AAD3RBA2"/>
<dbReference type="SMART" id="SM00034">
    <property type="entry name" value="CLECT"/>
    <property type="match status" value="2"/>
</dbReference>
<proteinExistence type="predicted"/>
<dbReference type="InterPro" id="IPR050111">
    <property type="entry name" value="C-type_lectin/snaclec_domain"/>
</dbReference>
<keyword evidence="3" id="KW-1133">Transmembrane helix</keyword>
<feature type="coiled-coil region" evidence="2">
    <location>
        <begin position="571"/>
        <end position="636"/>
    </location>
</feature>
<evidence type="ECO:0000256" key="2">
    <source>
        <dbReference type="SAM" id="Coils"/>
    </source>
</evidence>
<dbReference type="GO" id="GO:0030246">
    <property type="term" value="F:carbohydrate binding"/>
    <property type="evidence" value="ECO:0007669"/>
    <property type="project" value="UniProtKB-KW"/>
</dbReference>
<dbReference type="PANTHER" id="PTHR22803">
    <property type="entry name" value="MANNOSE, PHOSPHOLIPASE, LECTIN RECEPTOR RELATED"/>
    <property type="match status" value="1"/>
</dbReference>
<keyword evidence="3" id="KW-0472">Membrane</keyword>
<feature type="domain" description="C-type lectin" evidence="4">
    <location>
        <begin position="415"/>
        <end position="529"/>
    </location>
</feature>
<feature type="domain" description="C-type lectin" evidence="4">
    <location>
        <begin position="150"/>
        <end position="279"/>
    </location>
</feature>
<evidence type="ECO:0000256" key="1">
    <source>
        <dbReference type="ARBA" id="ARBA00022734"/>
    </source>
</evidence>
<keyword evidence="3" id="KW-0812">Transmembrane</keyword>
<dbReference type="InterPro" id="IPR033989">
    <property type="entry name" value="CD209-like_CTLD"/>
</dbReference>
<dbReference type="Gene3D" id="3.10.100.10">
    <property type="entry name" value="Mannose-Binding Protein A, subunit A"/>
    <property type="match status" value="3"/>
</dbReference>
<evidence type="ECO:0000313" key="5">
    <source>
        <dbReference type="EMBL" id="GLD62447.1"/>
    </source>
</evidence>
<dbReference type="CDD" id="cd03590">
    <property type="entry name" value="CLECT_DC-SIGN_like"/>
    <property type="match status" value="2"/>
</dbReference>
<keyword evidence="1" id="KW-0430">Lectin</keyword>
<dbReference type="Pfam" id="PF00059">
    <property type="entry name" value="Lectin_C"/>
    <property type="match status" value="2"/>
</dbReference>
<keyword evidence="6" id="KW-1185">Reference proteome</keyword>
<evidence type="ECO:0000256" key="3">
    <source>
        <dbReference type="SAM" id="Phobius"/>
    </source>
</evidence>
<sequence>MISDEDHNTDGKPSHHDTRRKGSMCVVVVCLGLLNTILLLTAVVIGIYCGKVSEESSSLQVPAQALIIEVEQLQIIQSEAMKALKEAEQALEKELKIHQQLKMQLEKNKTVSDRLQRQIETLRMETQTLLSNSFIARTSCGRCPPGWFLSYRSCYFHSRSASSPPRNWTDSRADCISRGADLAVISDWDEQVHLFDKMPKLEPMNRNTWESFKGVWIGLSDIQTEGTWVWINNVTHVNQGYWIYRQPDNYGPQGQDCVALMNMDSPVQTWFDANCKERRKGGSTFPNNRLIILCLGLLNAVLLIVAVVIGINCAKVKDSSLQVPHSAATQLIIELNYLRSNHSDVIEAAEQAKKALEREVKNHAQLKVIIQQHRTINDDYQRQIEPLQAEKSILQSDISAFEGSCGRCLPGWTLSNSTCYFFSYSESTSVKKNWPDSRADCIRRGGDLVVIDNLEEQVFVSDNIKIGYNEWTTGHWIGLTDLETEGTWVWINNVTEVEQRYWADGEPNNHGVRGENCALAVYRHTNPWKTRFDGKCDEHQLYWMCAKVKDSSLQVPHSAATQLITELNYLRSNHSDVIEAAEQAKKALEREVKNHAQLKVKIQHQKTINDDYQRQIEALRAEKTNLQSNISALEGSCGRCLPGWTLSNSTCYFFSYYESTSVKKNWPDSRADCIRRGGDLVVIDNLEEQVFVSDSIKLTIMNGPPDTGSVSLI</sequence>
<feature type="transmembrane region" description="Helical" evidence="3">
    <location>
        <begin position="26"/>
        <end position="49"/>
    </location>
</feature>
<dbReference type="InterPro" id="IPR016186">
    <property type="entry name" value="C-type_lectin-like/link_sf"/>
</dbReference>
<dbReference type="InterPro" id="IPR001304">
    <property type="entry name" value="C-type_lectin-like"/>
</dbReference>
<dbReference type="InterPro" id="IPR016187">
    <property type="entry name" value="CTDL_fold"/>
</dbReference>
<dbReference type="Proteomes" id="UP001279410">
    <property type="component" value="Unassembled WGS sequence"/>
</dbReference>
<feature type="transmembrane region" description="Helical" evidence="3">
    <location>
        <begin position="290"/>
        <end position="311"/>
    </location>
</feature>
<dbReference type="SUPFAM" id="SSF56436">
    <property type="entry name" value="C-type lectin-like"/>
    <property type="match status" value="3"/>
</dbReference>
<keyword evidence="2" id="KW-0175">Coiled coil</keyword>
<gene>
    <name evidence="5" type="ORF">AKAME5_001417000</name>
</gene>
<dbReference type="EMBL" id="BRZM01000052">
    <property type="protein sequence ID" value="GLD62447.1"/>
    <property type="molecule type" value="Genomic_DNA"/>
</dbReference>
<name>A0AAD3RBA2_LATJO</name>
<evidence type="ECO:0000313" key="6">
    <source>
        <dbReference type="Proteomes" id="UP001279410"/>
    </source>
</evidence>
<protein>
    <recommendedName>
        <fullName evidence="4">C-type lectin domain-containing protein</fullName>
    </recommendedName>
</protein>
<reference evidence="5" key="1">
    <citation type="submission" date="2022-08" db="EMBL/GenBank/DDBJ databases">
        <title>Genome sequencing of akame (Lates japonicus).</title>
        <authorList>
            <person name="Hashiguchi Y."/>
            <person name="Takahashi H."/>
        </authorList>
    </citation>
    <scope>NUCLEOTIDE SEQUENCE</scope>
    <source>
        <strain evidence="5">Kochi</strain>
    </source>
</reference>
<feature type="coiled-coil region" evidence="2">
    <location>
        <begin position="339"/>
        <end position="366"/>
    </location>
</feature>
<organism evidence="5 6">
    <name type="scientific">Lates japonicus</name>
    <name type="common">Japanese lates</name>
    <dbReference type="NCBI Taxonomy" id="270547"/>
    <lineage>
        <taxon>Eukaryota</taxon>
        <taxon>Metazoa</taxon>
        <taxon>Chordata</taxon>
        <taxon>Craniata</taxon>
        <taxon>Vertebrata</taxon>
        <taxon>Euteleostomi</taxon>
        <taxon>Actinopterygii</taxon>
        <taxon>Neopterygii</taxon>
        <taxon>Teleostei</taxon>
        <taxon>Neoteleostei</taxon>
        <taxon>Acanthomorphata</taxon>
        <taxon>Carangaria</taxon>
        <taxon>Carangaria incertae sedis</taxon>
        <taxon>Centropomidae</taxon>
        <taxon>Lates</taxon>
    </lineage>
</organism>
<accession>A0AAD3RBA2</accession>
<comment type="caution">
    <text evidence="5">The sequence shown here is derived from an EMBL/GenBank/DDBJ whole genome shotgun (WGS) entry which is preliminary data.</text>
</comment>
<feature type="coiled-coil region" evidence="2">
    <location>
        <begin position="70"/>
        <end position="132"/>
    </location>
</feature>
<evidence type="ECO:0000259" key="4">
    <source>
        <dbReference type="PROSITE" id="PS50041"/>
    </source>
</evidence>